<dbReference type="GO" id="GO:0003676">
    <property type="term" value="F:nucleic acid binding"/>
    <property type="evidence" value="ECO:0007669"/>
    <property type="project" value="InterPro"/>
</dbReference>
<dbReference type="PROSITE" id="PS51192">
    <property type="entry name" value="HELICASE_ATP_BIND_1"/>
    <property type="match status" value="1"/>
</dbReference>
<evidence type="ECO:0000256" key="4">
    <source>
        <dbReference type="ARBA" id="ARBA00022806"/>
    </source>
</evidence>
<evidence type="ECO:0000259" key="11">
    <source>
        <dbReference type="PROSITE" id="PS51195"/>
    </source>
</evidence>
<name>A0A179FS95_METCM</name>
<dbReference type="GO" id="GO:0016787">
    <property type="term" value="F:hydrolase activity"/>
    <property type="evidence" value="ECO:0007669"/>
    <property type="project" value="UniProtKB-KW"/>
</dbReference>
<feature type="region of interest" description="Disordered" evidence="8">
    <location>
        <begin position="464"/>
        <end position="553"/>
    </location>
</feature>
<keyword evidence="2" id="KW-0547">Nucleotide-binding</keyword>
<feature type="domain" description="Helicase C-terminal" evidence="10">
    <location>
        <begin position="284"/>
        <end position="449"/>
    </location>
</feature>
<dbReference type="InterPro" id="IPR001650">
    <property type="entry name" value="Helicase_C-like"/>
</dbReference>
<sequence>MQAATATSNGWVEPQKVDYTAFNAETQSNGQFDGEAPIYQWNDDFGDVGPKYEILELELFGDPQSRHDRAGLDFSKIEQISVEQEGPVRIQPLRTFKDAGLHPVMAENIKLMGYDAPTPIQKYTIPSMLQGHDVIGIAQTGSGKTAAYLIPILSRLMGKAKKLAAPRPNPTTFREGVDAVTAEPLVLVVAPTRELAVQIFNEARKFCYRSMLRPCVVYGGLPMKEQINLLSKGCDVLVEQDEGNVKYGLFSATFPKAARDLAKENLSAAHVRFRVGRAGSTTENIKQVILATERDEKRDTLLHLLSQMTGVRTIIFANSRREVDNLDDFLYNMGLPVTSMHSERTQKEREAALRSFRSGNAPILIATGVTARGIDVRNVMHVINYDLPSVEHGGIEEYTHRIGRTGRIGHRGIATSLFDPINDDALGSVLTRTLLETKQEVPEFLQMHVPEGDAAKNLRFETESDYDPNEAEDHAQTNGTSGNDPWGGAQENNDNGNSGWGQSGSSAPNGSGQPAATPAAATKNGWGAEPAAAASAPANGGWGVDAQVAPVGW</sequence>
<keyword evidence="13" id="KW-1185">Reference proteome</keyword>
<feature type="domain" description="DEAD-box RNA helicase Q" evidence="11">
    <location>
        <begin position="94"/>
        <end position="122"/>
    </location>
</feature>
<dbReference type="PROSITE" id="PS51194">
    <property type="entry name" value="HELICASE_CTER"/>
    <property type="match status" value="1"/>
</dbReference>
<dbReference type="PANTHER" id="PTHR47958">
    <property type="entry name" value="ATP-DEPENDENT RNA HELICASE DBP3"/>
    <property type="match status" value="1"/>
</dbReference>
<dbReference type="SUPFAM" id="SSF52540">
    <property type="entry name" value="P-loop containing nucleoside triphosphate hydrolases"/>
    <property type="match status" value="1"/>
</dbReference>
<evidence type="ECO:0000313" key="12">
    <source>
        <dbReference type="EMBL" id="OAQ68495.2"/>
    </source>
</evidence>
<reference evidence="12 13" key="1">
    <citation type="journal article" date="2016" name="PLoS Pathog.">
        <title>Biosynthesis of antibiotic leucinostatins in bio-control fungus Purpureocillium lilacinum and their inhibition on phytophthora revealed by genome mining.</title>
        <authorList>
            <person name="Wang G."/>
            <person name="Liu Z."/>
            <person name="Lin R."/>
            <person name="Li E."/>
            <person name="Mao Z."/>
            <person name="Ling J."/>
            <person name="Yang Y."/>
            <person name="Yin W.B."/>
            <person name="Xie B."/>
        </authorList>
    </citation>
    <scope>NUCLEOTIDE SEQUENCE [LARGE SCALE GENOMIC DNA]</scope>
    <source>
        <strain evidence="12">170</strain>
    </source>
</reference>
<proteinExistence type="predicted"/>
<evidence type="ECO:0000256" key="8">
    <source>
        <dbReference type="SAM" id="MobiDB-lite"/>
    </source>
</evidence>
<organism evidence="12 13">
    <name type="scientific">Pochonia chlamydosporia 170</name>
    <dbReference type="NCBI Taxonomy" id="1380566"/>
    <lineage>
        <taxon>Eukaryota</taxon>
        <taxon>Fungi</taxon>
        <taxon>Dikarya</taxon>
        <taxon>Ascomycota</taxon>
        <taxon>Pezizomycotina</taxon>
        <taxon>Sordariomycetes</taxon>
        <taxon>Hypocreomycetidae</taxon>
        <taxon>Hypocreales</taxon>
        <taxon>Clavicipitaceae</taxon>
        <taxon>Pochonia</taxon>
    </lineage>
</organism>
<dbReference type="GeneID" id="28848027"/>
<accession>A0A179FS95</accession>
<keyword evidence="5" id="KW-0067">ATP-binding</keyword>
<dbReference type="GO" id="GO:0005524">
    <property type="term" value="F:ATP binding"/>
    <property type="evidence" value="ECO:0007669"/>
    <property type="project" value="UniProtKB-KW"/>
</dbReference>
<evidence type="ECO:0000259" key="9">
    <source>
        <dbReference type="PROSITE" id="PS51192"/>
    </source>
</evidence>
<dbReference type="CDD" id="cd18787">
    <property type="entry name" value="SF2_C_DEAD"/>
    <property type="match status" value="1"/>
</dbReference>
<dbReference type="GO" id="GO:0003724">
    <property type="term" value="F:RNA helicase activity"/>
    <property type="evidence" value="ECO:0007669"/>
    <property type="project" value="UniProtKB-EC"/>
</dbReference>
<keyword evidence="3" id="KW-0378">Hydrolase</keyword>
<comment type="caution">
    <text evidence="12">The sequence shown here is derived from an EMBL/GenBank/DDBJ whole genome shotgun (WGS) entry which is preliminary data.</text>
</comment>
<keyword evidence="4 12" id="KW-0347">Helicase</keyword>
<protein>
    <recommendedName>
        <fullName evidence="1">RNA helicase</fullName>
        <ecNumber evidence="1">3.6.4.13</ecNumber>
    </recommendedName>
</protein>
<feature type="domain" description="Helicase ATP-binding" evidence="9">
    <location>
        <begin position="125"/>
        <end position="272"/>
    </location>
</feature>
<evidence type="ECO:0000259" key="10">
    <source>
        <dbReference type="PROSITE" id="PS51194"/>
    </source>
</evidence>
<comment type="catalytic activity">
    <reaction evidence="6">
        <text>ATP + H2O = ADP + phosphate + H(+)</text>
        <dbReference type="Rhea" id="RHEA:13065"/>
        <dbReference type="ChEBI" id="CHEBI:15377"/>
        <dbReference type="ChEBI" id="CHEBI:15378"/>
        <dbReference type="ChEBI" id="CHEBI:30616"/>
        <dbReference type="ChEBI" id="CHEBI:43474"/>
        <dbReference type="ChEBI" id="CHEBI:456216"/>
        <dbReference type="EC" id="3.6.4.13"/>
    </reaction>
</comment>
<dbReference type="RefSeq" id="XP_022284488.1">
    <property type="nucleotide sequence ID" value="XM_022428416.1"/>
</dbReference>
<gene>
    <name evidence="12" type="ORF">VFPPC_04725</name>
</gene>
<evidence type="ECO:0000313" key="13">
    <source>
        <dbReference type="Proteomes" id="UP000078397"/>
    </source>
</evidence>
<feature type="short sequence motif" description="Q motif" evidence="7">
    <location>
        <begin position="94"/>
        <end position="122"/>
    </location>
</feature>
<dbReference type="AlphaFoldDB" id="A0A179FS95"/>
<evidence type="ECO:0000256" key="6">
    <source>
        <dbReference type="ARBA" id="ARBA00047984"/>
    </source>
</evidence>
<evidence type="ECO:0000256" key="5">
    <source>
        <dbReference type="ARBA" id="ARBA00022840"/>
    </source>
</evidence>
<dbReference type="EMBL" id="LSBJ02000003">
    <property type="protein sequence ID" value="OAQ68495.2"/>
    <property type="molecule type" value="Genomic_DNA"/>
</dbReference>
<dbReference type="SMART" id="SM00487">
    <property type="entry name" value="DEXDc"/>
    <property type="match status" value="1"/>
</dbReference>
<dbReference type="InterPro" id="IPR027417">
    <property type="entry name" value="P-loop_NTPase"/>
</dbReference>
<dbReference type="InterPro" id="IPR011545">
    <property type="entry name" value="DEAD/DEAH_box_helicase_dom"/>
</dbReference>
<dbReference type="Proteomes" id="UP000078397">
    <property type="component" value="Unassembled WGS sequence"/>
</dbReference>
<evidence type="ECO:0000256" key="3">
    <source>
        <dbReference type="ARBA" id="ARBA00022801"/>
    </source>
</evidence>
<dbReference type="SMART" id="SM00490">
    <property type="entry name" value="HELICc"/>
    <property type="match status" value="1"/>
</dbReference>
<dbReference type="Pfam" id="PF00270">
    <property type="entry name" value="DEAD"/>
    <property type="match status" value="1"/>
</dbReference>
<dbReference type="InterPro" id="IPR014001">
    <property type="entry name" value="Helicase_ATP-bd"/>
</dbReference>
<dbReference type="PROSITE" id="PS51195">
    <property type="entry name" value="Q_MOTIF"/>
    <property type="match status" value="1"/>
</dbReference>
<feature type="compositionally biased region" description="Low complexity" evidence="8">
    <location>
        <begin position="524"/>
        <end position="539"/>
    </location>
</feature>
<dbReference type="OrthoDB" id="196131at2759"/>
<dbReference type="InterPro" id="IPR014014">
    <property type="entry name" value="RNA_helicase_DEAD_Q_motif"/>
</dbReference>
<dbReference type="STRING" id="1380566.A0A179FS95"/>
<dbReference type="Pfam" id="PF00271">
    <property type="entry name" value="Helicase_C"/>
    <property type="match status" value="1"/>
</dbReference>
<evidence type="ECO:0000256" key="2">
    <source>
        <dbReference type="ARBA" id="ARBA00022741"/>
    </source>
</evidence>
<dbReference type="KEGG" id="pchm:VFPPC_04725"/>
<evidence type="ECO:0000256" key="7">
    <source>
        <dbReference type="PROSITE-ProRule" id="PRU00552"/>
    </source>
</evidence>
<evidence type="ECO:0000256" key="1">
    <source>
        <dbReference type="ARBA" id="ARBA00012552"/>
    </source>
</evidence>
<dbReference type="EC" id="3.6.4.13" evidence="1"/>
<dbReference type="Gene3D" id="3.40.50.300">
    <property type="entry name" value="P-loop containing nucleotide triphosphate hydrolases"/>
    <property type="match status" value="2"/>
</dbReference>